<comment type="caution">
    <text evidence="13">The sequence shown here is derived from an EMBL/GenBank/DDBJ whole genome shotgun (WGS) entry which is preliminary data.</text>
</comment>
<evidence type="ECO:0000256" key="3">
    <source>
        <dbReference type="ARBA" id="ARBA00022448"/>
    </source>
</evidence>
<evidence type="ECO:0000256" key="8">
    <source>
        <dbReference type="ARBA" id="ARBA00023136"/>
    </source>
</evidence>
<dbReference type="GO" id="GO:0006890">
    <property type="term" value="P:retrograde vesicle-mediated transport, Golgi to endoplasmic reticulum"/>
    <property type="evidence" value="ECO:0007669"/>
    <property type="project" value="TreeGrafter"/>
</dbReference>
<dbReference type="GO" id="GO:0015031">
    <property type="term" value="P:protein transport"/>
    <property type="evidence" value="ECO:0007669"/>
    <property type="project" value="UniProtKB-KW"/>
</dbReference>
<comment type="subcellular location">
    <subcellularLocation>
        <location evidence="1">Membrane</location>
        <topology evidence="1">Single-pass type IV membrane protein</topology>
    </subcellularLocation>
</comment>
<feature type="coiled-coil region" evidence="9">
    <location>
        <begin position="87"/>
        <end position="114"/>
    </location>
</feature>
<protein>
    <recommendedName>
        <fullName evidence="12">t-SNARE coiled-coil homology domain-containing protein</fullName>
    </recommendedName>
</protein>
<feature type="compositionally biased region" description="Basic and acidic residues" evidence="10">
    <location>
        <begin position="193"/>
        <end position="228"/>
    </location>
</feature>
<dbReference type="PROSITE" id="PS50192">
    <property type="entry name" value="T_SNARE"/>
    <property type="match status" value="1"/>
</dbReference>
<keyword evidence="4 11" id="KW-0812">Transmembrane</keyword>
<dbReference type="PANTHER" id="PTHR15959:SF0">
    <property type="entry name" value="SYNTAXIN-18"/>
    <property type="match status" value="1"/>
</dbReference>
<keyword evidence="7 9" id="KW-0175">Coiled coil</keyword>
<evidence type="ECO:0000313" key="13">
    <source>
        <dbReference type="EMBL" id="PWU97837.1"/>
    </source>
</evidence>
<keyword evidence="8 11" id="KW-0472">Membrane</keyword>
<dbReference type="AlphaFoldDB" id="A0A2V2VN25"/>
<evidence type="ECO:0000259" key="12">
    <source>
        <dbReference type="PROSITE" id="PS50192"/>
    </source>
</evidence>
<dbReference type="VEuPathDB" id="TriTrypDB:Tc_MARK_3526"/>
<gene>
    <name evidence="13" type="ORF">C4B63_14g197</name>
</gene>
<accession>A0A2V2VN25</accession>
<dbReference type="VEuPathDB" id="TriTrypDB:BCY84_11170"/>
<keyword evidence="5" id="KW-0653">Protein transport</keyword>
<evidence type="ECO:0000313" key="14">
    <source>
        <dbReference type="Proteomes" id="UP000246121"/>
    </source>
</evidence>
<dbReference type="Proteomes" id="UP000246121">
    <property type="component" value="Unassembled WGS sequence"/>
</dbReference>
<dbReference type="InterPro" id="IPR000727">
    <property type="entry name" value="T_SNARE_dom"/>
</dbReference>
<proteinExistence type="inferred from homology"/>
<evidence type="ECO:0000256" key="10">
    <source>
        <dbReference type="SAM" id="MobiDB-lite"/>
    </source>
</evidence>
<dbReference type="VEuPathDB" id="TriTrypDB:TcG_00434"/>
<dbReference type="EMBL" id="PRFA01000014">
    <property type="protein sequence ID" value="PWU97837.1"/>
    <property type="molecule type" value="Genomic_DNA"/>
</dbReference>
<dbReference type="VEuPathDB" id="TriTrypDB:TcBrA4_0014210"/>
<feature type="region of interest" description="Disordered" evidence="10">
    <location>
        <begin position="192"/>
        <end position="228"/>
    </location>
</feature>
<reference evidence="13 14" key="1">
    <citation type="journal article" date="2018" name="Microb. Genom.">
        <title>Expanding an expanded genome: long-read sequencing of Trypanosoma cruzi.</title>
        <authorList>
            <person name="Berna L."/>
            <person name="Rodriguez M."/>
            <person name="Chiribao M.L."/>
            <person name="Parodi-Talice A."/>
            <person name="Pita S."/>
            <person name="Rijo G."/>
            <person name="Alvarez-Valin F."/>
            <person name="Robello C."/>
        </authorList>
    </citation>
    <scope>NUCLEOTIDE SEQUENCE [LARGE SCALE GENOMIC DNA]</scope>
    <source>
        <strain evidence="13 14">Dm28c</strain>
    </source>
</reference>
<dbReference type="VEuPathDB" id="TriTrypDB:TCSYLVIO_004772"/>
<evidence type="ECO:0000256" key="9">
    <source>
        <dbReference type="SAM" id="Coils"/>
    </source>
</evidence>
<feature type="transmembrane region" description="Helical" evidence="11">
    <location>
        <begin position="380"/>
        <end position="398"/>
    </location>
</feature>
<dbReference type="VEuPathDB" id="TriTrypDB:TcCL_NonESM10062"/>
<name>A0A2V2VN25_TRYCR</name>
<sequence length="399" mass="44871">MLKEHSLALRELFDKSCPYIEDRDNFVALFALRAHPFYRAFVIVGANADAAVRVTRSRMKAALRAMEECNPAIADLEGALLMHEAELLSASNTIKDLRSSIKEAQEKVEKSEKSVWNAFFLKGEEGKEREMRSTLSAKPNLQFLEHLVAALEILEGTVGRWRLRLALCKEELALYKQEMFIFGRVGVLSCSDPGKERERDDERPLLGEKGNRSDDVTKKYMFPPREEGKRNSPVGVAYVVDRVIKKAARKVTEAPLHQGVHLWSLMSGGRGVAGFRGPSSADAATPQFAYSAEEEKRLTEANLVLEDQQKTASAEDAKAVEASVRELSQLTSLMNEQVVQQNEQFSILLKNTEAAHNNMHKGVIEVQKTLSKFWNSTRQLILCLWVSTLVLLVANWIIR</sequence>
<evidence type="ECO:0000256" key="11">
    <source>
        <dbReference type="SAM" id="Phobius"/>
    </source>
</evidence>
<dbReference type="VEuPathDB" id="TriTrypDB:C3747_19g175"/>
<dbReference type="VEuPathDB" id="TriTrypDB:ECC02_000597"/>
<evidence type="ECO:0000256" key="5">
    <source>
        <dbReference type="ARBA" id="ARBA00022927"/>
    </source>
</evidence>
<dbReference type="VEuPathDB" id="TriTrypDB:TcCLB.504103.50"/>
<evidence type="ECO:0000256" key="2">
    <source>
        <dbReference type="ARBA" id="ARBA00009063"/>
    </source>
</evidence>
<keyword evidence="3" id="KW-0813">Transport</keyword>
<evidence type="ECO:0000256" key="7">
    <source>
        <dbReference type="ARBA" id="ARBA00023054"/>
    </source>
</evidence>
<comment type="similarity">
    <text evidence="2">Belongs to the syntaxin family.</text>
</comment>
<dbReference type="PANTHER" id="PTHR15959">
    <property type="entry name" value="SYNTAXIN-18"/>
    <property type="match status" value="1"/>
</dbReference>
<evidence type="ECO:0000256" key="4">
    <source>
        <dbReference type="ARBA" id="ARBA00022692"/>
    </source>
</evidence>
<feature type="domain" description="T-SNARE coiled-coil homology" evidence="12">
    <location>
        <begin position="307"/>
        <end position="369"/>
    </location>
</feature>
<evidence type="ECO:0000256" key="6">
    <source>
        <dbReference type="ARBA" id="ARBA00022989"/>
    </source>
</evidence>
<dbReference type="OrthoDB" id="272900at2759"/>
<dbReference type="GO" id="GO:0005783">
    <property type="term" value="C:endoplasmic reticulum"/>
    <property type="evidence" value="ECO:0007669"/>
    <property type="project" value="TreeGrafter"/>
</dbReference>
<organism evidence="13 14">
    <name type="scientific">Trypanosoma cruzi</name>
    <dbReference type="NCBI Taxonomy" id="5693"/>
    <lineage>
        <taxon>Eukaryota</taxon>
        <taxon>Discoba</taxon>
        <taxon>Euglenozoa</taxon>
        <taxon>Kinetoplastea</taxon>
        <taxon>Metakinetoplastina</taxon>
        <taxon>Trypanosomatida</taxon>
        <taxon>Trypanosomatidae</taxon>
        <taxon>Trypanosoma</taxon>
        <taxon>Schizotrypanum</taxon>
    </lineage>
</organism>
<keyword evidence="6 11" id="KW-1133">Transmembrane helix</keyword>
<dbReference type="VEuPathDB" id="TriTrypDB:TCDM_02879"/>
<dbReference type="SUPFAM" id="SSF58038">
    <property type="entry name" value="SNARE fusion complex"/>
    <property type="match status" value="1"/>
</dbReference>
<dbReference type="VEuPathDB" id="TriTrypDB:TcCLB.503847.40"/>
<dbReference type="Gene3D" id="1.20.5.110">
    <property type="match status" value="1"/>
</dbReference>
<dbReference type="GO" id="GO:0031201">
    <property type="term" value="C:SNARE complex"/>
    <property type="evidence" value="ECO:0007669"/>
    <property type="project" value="TreeGrafter"/>
</dbReference>
<dbReference type="VEuPathDB" id="TriTrypDB:C4B63_14g197"/>
<evidence type="ECO:0000256" key="1">
    <source>
        <dbReference type="ARBA" id="ARBA00004211"/>
    </source>
</evidence>